<feature type="transmembrane region" description="Helical" evidence="1">
    <location>
        <begin position="20"/>
        <end position="41"/>
    </location>
</feature>
<reference evidence="2 3" key="1">
    <citation type="submission" date="2017-09" db="EMBL/GenBank/DDBJ databases">
        <title>Depth-based differentiation of microbial function through sediment-hosted aquifers and enrichment of novel symbionts in the deep terrestrial subsurface.</title>
        <authorList>
            <person name="Probst A.J."/>
            <person name="Ladd B."/>
            <person name="Jarett J.K."/>
            <person name="Geller-Mcgrath D.E."/>
            <person name="Sieber C.M."/>
            <person name="Emerson J.B."/>
            <person name="Anantharaman K."/>
            <person name="Thomas B.C."/>
            <person name="Malmstrom R."/>
            <person name="Stieglmeier M."/>
            <person name="Klingl A."/>
            <person name="Woyke T."/>
            <person name="Ryan C.M."/>
            <person name="Banfield J.F."/>
        </authorList>
    </citation>
    <scope>NUCLEOTIDE SEQUENCE [LARGE SCALE GENOMIC DNA]</scope>
    <source>
        <strain evidence="2">CG23_combo_of_CG06-09_8_20_14_all_54_14</strain>
    </source>
</reference>
<keyword evidence="1" id="KW-0472">Membrane</keyword>
<protein>
    <submittedName>
        <fullName evidence="2">Uncharacterized protein</fullName>
    </submittedName>
</protein>
<evidence type="ECO:0000313" key="3">
    <source>
        <dbReference type="Proteomes" id="UP000228812"/>
    </source>
</evidence>
<comment type="caution">
    <text evidence="2">The sequence shown here is derived from an EMBL/GenBank/DDBJ whole genome shotgun (WGS) entry which is preliminary data.</text>
</comment>
<sequence length="144" mass="16852">MSILFHIGTGIIIAPKFRNWWIFGLIGGLPDIIGAISFFGLDKSWNFYHAAHSFLGFLVVFLILLIFKQIRLSFPYLVHILIDIPTHYSGTGNIFWPFKDLVGFQGINWWQNQYIEPLGWALLFLLFLVIFLFQKQKIKNNKIY</sequence>
<keyword evidence="1" id="KW-1133">Transmembrane helix</keyword>
<feature type="transmembrane region" description="Helical" evidence="1">
    <location>
        <begin position="74"/>
        <end position="98"/>
    </location>
</feature>
<feature type="transmembrane region" description="Helical" evidence="1">
    <location>
        <begin position="47"/>
        <end position="67"/>
    </location>
</feature>
<evidence type="ECO:0000313" key="2">
    <source>
        <dbReference type="EMBL" id="PIP29770.1"/>
    </source>
</evidence>
<gene>
    <name evidence="2" type="ORF">COX26_02370</name>
</gene>
<keyword evidence="1" id="KW-0812">Transmembrane</keyword>
<evidence type="ECO:0000256" key="1">
    <source>
        <dbReference type="SAM" id="Phobius"/>
    </source>
</evidence>
<name>A0A2G9ZAY1_9BACT</name>
<proteinExistence type="predicted"/>
<dbReference type="Proteomes" id="UP000228812">
    <property type="component" value="Unassembled WGS sequence"/>
</dbReference>
<dbReference type="AlphaFoldDB" id="A0A2G9ZAY1"/>
<feature type="transmembrane region" description="Helical" evidence="1">
    <location>
        <begin position="118"/>
        <end position="134"/>
    </location>
</feature>
<organism evidence="2 3">
    <name type="scientific">Candidatus Jorgensenbacteria bacterium CG23_combo_of_CG06-09_8_20_14_all_54_14</name>
    <dbReference type="NCBI Taxonomy" id="1974595"/>
    <lineage>
        <taxon>Bacteria</taxon>
        <taxon>Candidatus Joergenseniibacteriota</taxon>
    </lineage>
</organism>
<dbReference type="EMBL" id="PCRZ01000039">
    <property type="protein sequence ID" value="PIP29770.1"/>
    <property type="molecule type" value="Genomic_DNA"/>
</dbReference>
<accession>A0A2G9ZAY1</accession>